<protein>
    <submittedName>
        <fullName evidence="5">Winged helix-turn-helix transcriptional regulator</fullName>
    </submittedName>
</protein>
<keyword evidence="6" id="KW-1185">Reference proteome</keyword>
<dbReference type="RefSeq" id="WP_192281348.1">
    <property type="nucleotide sequence ID" value="NZ_JACZDF010000007.1"/>
</dbReference>
<evidence type="ECO:0000259" key="4">
    <source>
        <dbReference type="PROSITE" id="PS50987"/>
    </source>
</evidence>
<evidence type="ECO:0000256" key="1">
    <source>
        <dbReference type="ARBA" id="ARBA00023015"/>
    </source>
</evidence>
<keyword evidence="1" id="KW-0805">Transcription regulation</keyword>
<dbReference type="Pfam" id="PF01022">
    <property type="entry name" value="HTH_5"/>
    <property type="match status" value="1"/>
</dbReference>
<accession>A0ABR9DSX5</accession>
<evidence type="ECO:0000313" key="6">
    <source>
        <dbReference type="Proteomes" id="UP000642107"/>
    </source>
</evidence>
<dbReference type="PANTHER" id="PTHR33154:SF33">
    <property type="entry name" value="TRANSCRIPTIONAL REPRESSOR SDPR"/>
    <property type="match status" value="1"/>
</dbReference>
<reference evidence="5 6" key="1">
    <citation type="submission" date="2020-09" db="EMBL/GenBank/DDBJ databases">
        <title>Flavimobilis rhizosphaerae sp. nov., isolated from rhizosphere soil of Spartina alterniflora.</title>
        <authorList>
            <person name="Hanqin C."/>
        </authorList>
    </citation>
    <scope>NUCLEOTIDE SEQUENCE [LARGE SCALE GENOMIC DNA]</scope>
    <source>
        <strain evidence="5 6">GY 10621</strain>
    </source>
</reference>
<dbReference type="InterPro" id="IPR001845">
    <property type="entry name" value="HTH_ArsR_DNA-bd_dom"/>
</dbReference>
<dbReference type="EMBL" id="JACZDF010000007">
    <property type="protein sequence ID" value="MBD9700193.1"/>
    <property type="molecule type" value="Genomic_DNA"/>
</dbReference>
<organism evidence="5 6">
    <name type="scientific">Flavimobilis rhizosphaerae</name>
    <dbReference type="NCBI Taxonomy" id="2775421"/>
    <lineage>
        <taxon>Bacteria</taxon>
        <taxon>Bacillati</taxon>
        <taxon>Actinomycetota</taxon>
        <taxon>Actinomycetes</taxon>
        <taxon>Micrococcales</taxon>
        <taxon>Jonesiaceae</taxon>
        <taxon>Flavimobilis</taxon>
    </lineage>
</organism>
<dbReference type="CDD" id="cd00090">
    <property type="entry name" value="HTH_ARSR"/>
    <property type="match status" value="1"/>
</dbReference>
<dbReference type="InterPro" id="IPR036390">
    <property type="entry name" value="WH_DNA-bd_sf"/>
</dbReference>
<feature type="domain" description="HTH arsR-type" evidence="4">
    <location>
        <begin position="10"/>
        <end position="104"/>
    </location>
</feature>
<dbReference type="InterPro" id="IPR011991">
    <property type="entry name" value="ArsR-like_HTH"/>
</dbReference>
<proteinExistence type="predicted"/>
<keyword evidence="2" id="KW-0238">DNA-binding</keyword>
<dbReference type="PRINTS" id="PR00778">
    <property type="entry name" value="HTHARSR"/>
</dbReference>
<comment type="caution">
    <text evidence="5">The sequence shown here is derived from an EMBL/GenBank/DDBJ whole genome shotgun (WGS) entry which is preliminary data.</text>
</comment>
<dbReference type="SUPFAM" id="SSF46785">
    <property type="entry name" value="Winged helix' DNA-binding domain"/>
    <property type="match status" value="1"/>
</dbReference>
<dbReference type="PANTHER" id="PTHR33154">
    <property type="entry name" value="TRANSCRIPTIONAL REGULATOR, ARSR FAMILY"/>
    <property type="match status" value="1"/>
</dbReference>
<dbReference type="InterPro" id="IPR036388">
    <property type="entry name" value="WH-like_DNA-bd_sf"/>
</dbReference>
<dbReference type="Gene3D" id="1.10.10.10">
    <property type="entry name" value="Winged helix-like DNA-binding domain superfamily/Winged helix DNA-binding domain"/>
    <property type="match status" value="1"/>
</dbReference>
<dbReference type="InterPro" id="IPR051081">
    <property type="entry name" value="HTH_MetalResp_TranReg"/>
</dbReference>
<dbReference type="PROSITE" id="PS50987">
    <property type="entry name" value="HTH_ARSR_2"/>
    <property type="match status" value="1"/>
</dbReference>
<evidence type="ECO:0000256" key="3">
    <source>
        <dbReference type="ARBA" id="ARBA00023163"/>
    </source>
</evidence>
<gene>
    <name evidence="5" type="ORF">IGS67_11960</name>
</gene>
<dbReference type="SMART" id="SM00418">
    <property type="entry name" value="HTH_ARSR"/>
    <property type="match status" value="1"/>
</dbReference>
<name>A0ABR9DSX5_9MICO</name>
<dbReference type="NCBIfam" id="NF033788">
    <property type="entry name" value="HTH_metalloreg"/>
    <property type="match status" value="1"/>
</dbReference>
<dbReference type="Proteomes" id="UP000642107">
    <property type="component" value="Unassembled WGS sequence"/>
</dbReference>
<evidence type="ECO:0000256" key="2">
    <source>
        <dbReference type="ARBA" id="ARBA00023125"/>
    </source>
</evidence>
<sequence length="120" mass="12458">MTMNLAGVEVDAAATATYAHLFDALSDPTRLAILQHLATGEHRVRDLVEHLGLAQSTVSAHLACLKECGLVAARPEGRSTVLSLAAPAPLAALLRATEDLLGATGARVSLCSHLVRPEAS</sequence>
<evidence type="ECO:0000313" key="5">
    <source>
        <dbReference type="EMBL" id="MBD9700193.1"/>
    </source>
</evidence>
<keyword evidence="3" id="KW-0804">Transcription</keyword>